<keyword evidence="3" id="KW-1185">Reference proteome</keyword>
<evidence type="ECO:0000313" key="3">
    <source>
        <dbReference type="Proteomes" id="UP001208570"/>
    </source>
</evidence>
<accession>A0AAD9MTB6</accession>
<feature type="region of interest" description="Disordered" evidence="1">
    <location>
        <begin position="188"/>
        <end position="275"/>
    </location>
</feature>
<feature type="compositionally biased region" description="Polar residues" evidence="1">
    <location>
        <begin position="109"/>
        <end position="119"/>
    </location>
</feature>
<feature type="compositionally biased region" description="Polar residues" evidence="1">
    <location>
        <begin position="29"/>
        <end position="38"/>
    </location>
</feature>
<proteinExistence type="predicted"/>
<feature type="compositionally biased region" description="Basic and acidic residues" evidence="1">
    <location>
        <begin position="51"/>
        <end position="61"/>
    </location>
</feature>
<organism evidence="2 3">
    <name type="scientific">Paralvinella palmiformis</name>
    <dbReference type="NCBI Taxonomy" id="53620"/>
    <lineage>
        <taxon>Eukaryota</taxon>
        <taxon>Metazoa</taxon>
        <taxon>Spiralia</taxon>
        <taxon>Lophotrochozoa</taxon>
        <taxon>Annelida</taxon>
        <taxon>Polychaeta</taxon>
        <taxon>Sedentaria</taxon>
        <taxon>Canalipalpata</taxon>
        <taxon>Terebellida</taxon>
        <taxon>Terebelliformia</taxon>
        <taxon>Alvinellidae</taxon>
        <taxon>Paralvinella</taxon>
    </lineage>
</organism>
<evidence type="ECO:0000256" key="1">
    <source>
        <dbReference type="SAM" id="MobiDB-lite"/>
    </source>
</evidence>
<dbReference type="Proteomes" id="UP001208570">
    <property type="component" value="Unassembled WGS sequence"/>
</dbReference>
<evidence type="ECO:0000313" key="2">
    <source>
        <dbReference type="EMBL" id="KAK2144670.1"/>
    </source>
</evidence>
<sequence length="306" mass="33731">MNCATCGSRRFRSPHLKPKDKKKQATGGRISSASQESLDNVPYGVGADGDLDLKTGPERDGTPPVAQKRAANTWSGPVRDGQKGTFRDRNVEASSQSSGSSRVVLDAFSNRQPLPSPTSAKPEDRLVGDAVPKTTPGEETINYETATSDGGDHRTAPVLSDYYLALRTSPDLLCPMDDDFEMEWDDTMDGGKPVSKESERLSWQPSIDSSTRDGKMADTYPSDARPAEMEKFDNKDPPAPGHGMDGHVTEDKQETYADFKKNQRSKTSSMSDWYKNRIGHKEQNKKWLRIATHLMVLGDDHIPSLI</sequence>
<feature type="compositionally biased region" description="Basic and acidic residues" evidence="1">
    <location>
        <begin position="225"/>
        <end position="236"/>
    </location>
</feature>
<feature type="region of interest" description="Disordered" evidence="1">
    <location>
        <begin position="1"/>
        <end position="155"/>
    </location>
</feature>
<dbReference type="EMBL" id="JAODUP010000738">
    <property type="protein sequence ID" value="KAK2144670.1"/>
    <property type="molecule type" value="Genomic_DNA"/>
</dbReference>
<feature type="compositionally biased region" description="Basic residues" evidence="1">
    <location>
        <begin position="9"/>
        <end position="24"/>
    </location>
</feature>
<feature type="compositionally biased region" description="Basic and acidic residues" evidence="1">
    <location>
        <begin position="244"/>
        <end position="261"/>
    </location>
</feature>
<feature type="compositionally biased region" description="Basic and acidic residues" evidence="1">
    <location>
        <begin position="80"/>
        <end position="91"/>
    </location>
</feature>
<dbReference type="AlphaFoldDB" id="A0AAD9MTB6"/>
<protein>
    <submittedName>
        <fullName evidence="2">Uncharacterized protein</fullName>
    </submittedName>
</protein>
<gene>
    <name evidence="2" type="ORF">LSH36_738g01022</name>
</gene>
<comment type="caution">
    <text evidence="2">The sequence shown here is derived from an EMBL/GenBank/DDBJ whole genome shotgun (WGS) entry which is preliminary data.</text>
</comment>
<reference evidence="2" key="1">
    <citation type="journal article" date="2023" name="Mol. Biol. Evol.">
        <title>Third-Generation Sequencing Reveals the Adaptive Role of the Epigenome in Three Deep-Sea Polychaetes.</title>
        <authorList>
            <person name="Perez M."/>
            <person name="Aroh O."/>
            <person name="Sun Y."/>
            <person name="Lan Y."/>
            <person name="Juniper S.K."/>
            <person name="Young C.R."/>
            <person name="Angers B."/>
            <person name="Qian P.Y."/>
        </authorList>
    </citation>
    <scope>NUCLEOTIDE SEQUENCE</scope>
    <source>
        <strain evidence="2">P08H-3</strain>
    </source>
</reference>
<name>A0AAD9MTB6_9ANNE</name>